<dbReference type="Pfam" id="PF00877">
    <property type="entry name" value="NLPC_P60"/>
    <property type="match status" value="1"/>
</dbReference>
<keyword evidence="6" id="KW-0732">Signal</keyword>
<dbReference type="InterPro" id="IPR051794">
    <property type="entry name" value="PG_Endopeptidase_C40"/>
</dbReference>
<evidence type="ECO:0000256" key="2">
    <source>
        <dbReference type="ARBA" id="ARBA00022670"/>
    </source>
</evidence>
<dbReference type="InterPro" id="IPR000064">
    <property type="entry name" value="NLP_P60_dom"/>
</dbReference>
<evidence type="ECO:0000256" key="5">
    <source>
        <dbReference type="SAM" id="Coils"/>
    </source>
</evidence>
<feature type="coiled-coil region" evidence="5">
    <location>
        <begin position="148"/>
        <end position="179"/>
    </location>
</feature>
<evidence type="ECO:0000256" key="3">
    <source>
        <dbReference type="ARBA" id="ARBA00022801"/>
    </source>
</evidence>
<dbReference type="Proteomes" id="UP000657385">
    <property type="component" value="Unassembled WGS sequence"/>
</dbReference>
<evidence type="ECO:0000313" key="9">
    <source>
        <dbReference type="Proteomes" id="UP000657385"/>
    </source>
</evidence>
<keyword evidence="4" id="KW-0788">Thiol protease</keyword>
<evidence type="ECO:0000256" key="1">
    <source>
        <dbReference type="ARBA" id="ARBA00007074"/>
    </source>
</evidence>
<proteinExistence type="inferred from homology"/>
<dbReference type="AlphaFoldDB" id="A0A931BCH0"/>
<feature type="domain" description="NlpC/P60" evidence="7">
    <location>
        <begin position="221"/>
        <end position="336"/>
    </location>
</feature>
<dbReference type="Gene3D" id="3.90.1720.10">
    <property type="entry name" value="endopeptidase domain like (from Nostoc punctiforme)"/>
    <property type="match status" value="1"/>
</dbReference>
<keyword evidence="9" id="KW-1185">Reference proteome</keyword>
<dbReference type="SUPFAM" id="SSF54001">
    <property type="entry name" value="Cysteine proteinases"/>
    <property type="match status" value="1"/>
</dbReference>
<dbReference type="Gene3D" id="6.10.250.3150">
    <property type="match status" value="1"/>
</dbReference>
<evidence type="ECO:0000256" key="6">
    <source>
        <dbReference type="SAM" id="SignalP"/>
    </source>
</evidence>
<dbReference type="GO" id="GO:0006508">
    <property type="term" value="P:proteolysis"/>
    <property type="evidence" value="ECO:0007669"/>
    <property type="project" value="UniProtKB-KW"/>
</dbReference>
<evidence type="ECO:0000256" key="4">
    <source>
        <dbReference type="ARBA" id="ARBA00022807"/>
    </source>
</evidence>
<feature type="coiled-coil region" evidence="5">
    <location>
        <begin position="43"/>
        <end position="91"/>
    </location>
</feature>
<gene>
    <name evidence="8" type="ORF">I2501_32415</name>
</gene>
<dbReference type="InterPro" id="IPR038765">
    <property type="entry name" value="Papain-like_cys_pep_sf"/>
</dbReference>
<keyword evidence="2" id="KW-0645">Protease</keyword>
<dbReference type="PANTHER" id="PTHR47359:SF3">
    <property type="entry name" value="NLP_P60 DOMAIN-CONTAINING PROTEIN-RELATED"/>
    <property type="match status" value="1"/>
</dbReference>
<dbReference type="RefSeq" id="WP_196197895.1">
    <property type="nucleotide sequence ID" value="NZ_JADPRT010000018.1"/>
</dbReference>
<dbReference type="PANTHER" id="PTHR47359">
    <property type="entry name" value="PEPTIDOGLYCAN DL-ENDOPEPTIDASE CWLO"/>
    <property type="match status" value="1"/>
</dbReference>
<keyword evidence="5" id="KW-0175">Coiled coil</keyword>
<accession>A0A931BCH0</accession>
<comment type="similarity">
    <text evidence="1">Belongs to the peptidase C40 family.</text>
</comment>
<name>A0A931BCH0_9ACTN</name>
<organism evidence="8 9">
    <name type="scientific">Streptacidiphilus fuscans</name>
    <dbReference type="NCBI Taxonomy" id="2789292"/>
    <lineage>
        <taxon>Bacteria</taxon>
        <taxon>Bacillati</taxon>
        <taxon>Actinomycetota</taxon>
        <taxon>Actinomycetes</taxon>
        <taxon>Kitasatosporales</taxon>
        <taxon>Streptomycetaceae</taxon>
        <taxon>Streptacidiphilus</taxon>
    </lineage>
</organism>
<feature type="signal peptide" evidence="6">
    <location>
        <begin position="1"/>
        <end position="37"/>
    </location>
</feature>
<evidence type="ECO:0000313" key="8">
    <source>
        <dbReference type="EMBL" id="MBF9072732.1"/>
    </source>
</evidence>
<dbReference type="GO" id="GO:0008234">
    <property type="term" value="F:cysteine-type peptidase activity"/>
    <property type="evidence" value="ECO:0007669"/>
    <property type="project" value="UniProtKB-KW"/>
</dbReference>
<dbReference type="EMBL" id="JADPRT010000018">
    <property type="protein sequence ID" value="MBF9072732.1"/>
    <property type="molecule type" value="Genomic_DNA"/>
</dbReference>
<keyword evidence="3" id="KW-0378">Hydrolase</keyword>
<reference evidence="8" key="1">
    <citation type="submission" date="2020-11" db="EMBL/GenBank/DDBJ databases">
        <title>Isolation and identification of active actinomycetes.</title>
        <authorList>
            <person name="Yu B."/>
        </authorList>
    </citation>
    <scope>NUCLEOTIDE SEQUENCE</scope>
    <source>
        <strain evidence="8">NEAU-YB345</strain>
    </source>
</reference>
<dbReference type="PROSITE" id="PS51935">
    <property type="entry name" value="NLPC_P60"/>
    <property type="match status" value="1"/>
</dbReference>
<protein>
    <submittedName>
        <fullName evidence="8">C40 family peptidase</fullName>
    </submittedName>
</protein>
<feature type="chain" id="PRO_5037022969" evidence="6">
    <location>
        <begin position="38"/>
        <end position="336"/>
    </location>
</feature>
<sequence length="336" mass="35373">MASHRRPATTGRTRTRISALTVVAAATVGLATQSAQAAPAPTTSQLKSQLDQLNSQADQADQAYNQAQDQEQQLQQKVLIAQDEIAREQAKANVLLDSIGEIAQSQYASGAVDPTVQLLLTSDPGEFLQKASSMDQVTASEATQLTLLQSVETTLARQKAEAEQELKALQGVITKAAAAKATAAAKVEQTQKLLSSMTRVQRASFIGGTGSGLNYGGAAGDSVEAAAFAAAKTRIGDPYHFGYKGPSEFDCSGLMMWAYAQAGYQLGPDTYAQLNDGTPVASVADLRVGDLVFFNGGEHVGMWAGNGIILHAPHTGAVVRFESITTIGTIYAMRHI</sequence>
<comment type="caution">
    <text evidence="8">The sequence shown here is derived from an EMBL/GenBank/DDBJ whole genome shotgun (WGS) entry which is preliminary data.</text>
</comment>
<evidence type="ECO:0000259" key="7">
    <source>
        <dbReference type="PROSITE" id="PS51935"/>
    </source>
</evidence>